<evidence type="ECO:0000313" key="2">
    <source>
        <dbReference type="EMBL" id="GAQ91598.1"/>
    </source>
</evidence>
<feature type="compositionally biased region" description="Acidic residues" evidence="1">
    <location>
        <begin position="83"/>
        <end position="93"/>
    </location>
</feature>
<sequence length="162" mass="16991">MRQANRGEPDHGPAFDLEILYRIGEHMEALGLAPAYRDVQFTVEETAESFGIQCTPAGFQEAAAAFQEGEFAPTQFPEVAYLDSEDPDFDASPEPDHKGAAPTQVTPVLGGSEPPNQPAVSTPASVSGGGAQDQPVLSPPSAVRGDGAHNQPVVPRPSQSRG</sequence>
<evidence type="ECO:0000256" key="1">
    <source>
        <dbReference type="SAM" id="MobiDB-lite"/>
    </source>
</evidence>
<dbReference type="Proteomes" id="UP000054558">
    <property type="component" value="Unassembled WGS sequence"/>
</dbReference>
<name>A0A1Y1ITS3_KLENI</name>
<evidence type="ECO:0000313" key="3">
    <source>
        <dbReference type="Proteomes" id="UP000054558"/>
    </source>
</evidence>
<feature type="non-terminal residue" evidence="2">
    <location>
        <position position="162"/>
    </location>
</feature>
<dbReference type="EMBL" id="DF237764">
    <property type="protein sequence ID" value="GAQ91598.1"/>
    <property type="molecule type" value="Genomic_DNA"/>
</dbReference>
<protein>
    <submittedName>
        <fullName evidence="2">Uncharacterized protein</fullName>
    </submittedName>
</protein>
<reference evidence="2 3" key="1">
    <citation type="journal article" date="2014" name="Nat. Commun.">
        <title>Klebsormidium flaccidum genome reveals primary factors for plant terrestrial adaptation.</title>
        <authorList>
            <person name="Hori K."/>
            <person name="Maruyama F."/>
            <person name="Fujisawa T."/>
            <person name="Togashi T."/>
            <person name="Yamamoto N."/>
            <person name="Seo M."/>
            <person name="Sato S."/>
            <person name="Yamada T."/>
            <person name="Mori H."/>
            <person name="Tajima N."/>
            <person name="Moriyama T."/>
            <person name="Ikeuchi M."/>
            <person name="Watanabe M."/>
            <person name="Wada H."/>
            <person name="Kobayashi K."/>
            <person name="Saito M."/>
            <person name="Masuda T."/>
            <person name="Sasaki-Sekimoto Y."/>
            <person name="Mashiguchi K."/>
            <person name="Awai K."/>
            <person name="Shimojima M."/>
            <person name="Masuda S."/>
            <person name="Iwai M."/>
            <person name="Nobusawa T."/>
            <person name="Narise T."/>
            <person name="Kondo S."/>
            <person name="Saito H."/>
            <person name="Sato R."/>
            <person name="Murakawa M."/>
            <person name="Ihara Y."/>
            <person name="Oshima-Yamada Y."/>
            <person name="Ohtaka K."/>
            <person name="Satoh M."/>
            <person name="Sonobe K."/>
            <person name="Ishii M."/>
            <person name="Ohtani R."/>
            <person name="Kanamori-Sato M."/>
            <person name="Honoki R."/>
            <person name="Miyazaki D."/>
            <person name="Mochizuki H."/>
            <person name="Umetsu J."/>
            <person name="Higashi K."/>
            <person name="Shibata D."/>
            <person name="Kamiya Y."/>
            <person name="Sato N."/>
            <person name="Nakamura Y."/>
            <person name="Tabata S."/>
            <person name="Ida S."/>
            <person name="Kurokawa K."/>
            <person name="Ohta H."/>
        </authorList>
    </citation>
    <scope>NUCLEOTIDE SEQUENCE [LARGE SCALE GENOMIC DNA]</scope>
    <source>
        <strain evidence="2 3">NIES-2285</strain>
    </source>
</reference>
<accession>A0A1Y1ITS3</accession>
<feature type="region of interest" description="Disordered" evidence="1">
    <location>
        <begin position="68"/>
        <end position="162"/>
    </location>
</feature>
<organism evidence="2 3">
    <name type="scientific">Klebsormidium nitens</name>
    <name type="common">Green alga</name>
    <name type="synonym">Ulothrix nitens</name>
    <dbReference type="NCBI Taxonomy" id="105231"/>
    <lineage>
        <taxon>Eukaryota</taxon>
        <taxon>Viridiplantae</taxon>
        <taxon>Streptophyta</taxon>
        <taxon>Klebsormidiophyceae</taxon>
        <taxon>Klebsormidiales</taxon>
        <taxon>Klebsormidiaceae</taxon>
        <taxon>Klebsormidium</taxon>
    </lineage>
</organism>
<proteinExistence type="predicted"/>
<dbReference type="AlphaFoldDB" id="A0A1Y1ITS3"/>
<gene>
    <name evidence="2" type="ORF">KFL_008150015</name>
</gene>
<keyword evidence="3" id="KW-1185">Reference proteome</keyword>